<protein>
    <submittedName>
        <fullName evidence="2">Uncharacterized protein</fullName>
    </submittedName>
</protein>
<dbReference type="Gene3D" id="3.50.70.20">
    <property type="entry name" value="Cytochrome P460"/>
    <property type="match status" value="1"/>
</dbReference>
<keyword evidence="1" id="KW-0812">Transmembrane</keyword>
<keyword evidence="1" id="KW-0472">Membrane</keyword>
<proteinExistence type="predicted"/>
<feature type="transmembrane region" description="Helical" evidence="1">
    <location>
        <begin position="12"/>
        <end position="33"/>
    </location>
</feature>
<dbReference type="InterPro" id="IPR038142">
    <property type="entry name" value="Cytochrome_P460_sp"/>
</dbReference>
<evidence type="ECO:0000256" key="1">
    <source>
        <dbReference type="SAM" id="Phobius"/>
    </source>
</evidence>
<keyword evidence="1" id="KW-1133">Transmembrane helix</keyword>
<gene>
    <name evidence="2" type="ORF">V5J35_004358</name>
</gene>
<comment type="caution">
    <text evidence="2">The sequence shown here is derived from an EMBL/GenBank/DDBJ whole genome shotgun (WGS) entry which is preliminary data.</text>
</comment>
<evidence type="ECO:0000313" key="2">
    <source>
        <dbReference type="EMBL" id="MET4759166.1"/>
    </source>
</evidence>
<name>A0ABV2SPF5_9GAMM</name>
<sequence>MREPENPFPSLKVNGTLVGVLLFTAIVVAFLIACSPLTDTPTSFTGPRFGPDIDASSNTANISHSGNITKVVRFVEGLHYRDWQHDPVIRPTGDIHRTQKGELIDGSTHHRVRIYYSPDIVKWLKKCRNSAIKPSVSECNAEMDNKALPDGATMVKEMYKTVTPEYPEEDLVIGWAVMVKKNGASADGWFWVIHFKEAFRSKGVILNGHDLIRSEPLKSEFTQQWDQIQPHWEVITREDQVQIYEERYLNQYGDSYLLNTSFLGIGKVVKENRLFPRGYHYDHIKQQYDKALKALKTDQKPGVKELLEKWTSLMPVCLLGKVEDKALPDSLRKPLPDGASDPNDDINFTDGDGADSILYKIPFSQIKGAASAFVQLNYQNMPPYYLRDRFKLGKGGEQTQRLYYLLGHTRTEKTAIEGWKIRVAKDRRPIQIKAL</sequence>
<dbReference type="PROSITE" id="PS51257">
    <property type="entry name" value="PROKAR_LIPOPROTEIN"/>
    <property type="match status" value="1"/>
</dbReference>
<dbReference type="RefSeq" id="WP_354009182.1">
    <property type="nucleotide sequence ID" value="NZ_JBEWTA010000001.1"/>
</dbReference>
<keyword evidence="3" id="KW-1185">Reference proteome</keyword>
<reference evidence="2 3" key="1">
    <citation type="submission" date="2024-06" db="EMBL/GenBank/DDBJ databases">
        <title>Genomic Encyclopedia of Type Strains, Phase V (KMG-V): Genome sequencing to study the core and pangenomes of soil and plant-associated prokaryotes.</title>
        <authorList>
            <person name="Whitman W."/>
        </authorList>
    </citation>
    <scope>NUCLEOTIDE SEQUENCE [LARGE SCALE GENOMIC DNA]</scope>
    <source>
        <strain evidence="2 3">NE40</strain>
    </source>
</reference>
<evidence type="ECO:0000313" key="3">
    <source>
        <dbReference type="Proteomes" id="UP001549366"/>
    </source>
</evidence>
<dbReference type="EMBL" id="JBEWTB010000002">
    <property type="protein sequence ID" value="MET4759166.1"/>
    <property type="molecule type" value="Genomic_DNA"/>
</dbReference>
<dbReference type="Proteomes" id="UP001549366">
    <property type="component" value="Unassembled WGS sequence"/>
</dbReference>
<accession>A0ABV2SPF5</accession>
<organism evidence="2 3">
    <name type="scientific">Endozoicomonas lisbonensis</name>
    <dbReference type="NCBI Taxonomy" id="3120522"/>
    <lineage>
        <taxon>Bacteria</taxon>
        <taxon>Pseudomonadati</taxon>
        <taxon>Pseudomonadota</taxon>
        <taxon>Gammaproteobacteria</taxon>
        <taxon>Oceanospirillales</taxon>
        <taxon>Endozoicomonadaceae</taxon>
        <taxon>Endozoicomonas</taxon>
    </lineage>
</organism>